<gene>
    <name evidence="1" type="ORF">TSPI_06511</name>
</gene>
<proteinExistence type="predicted"/>
<dbReference type="Proteomes" id="UP001558632">
    <property type="component" value="Unassembled WGS sequence"/>
</dbReference>
<comment type="caution">
    <text evidence="1">The sequence shown here is derived from an EMBL/GenBank/DDBJ whole genome shotgun (WGS) entry which is preliminary data.</text>
</comment>
<name>A0ABR3KZY9_TRISP</name>
<evidence type="ECO:0000313" key="1">
    <source>
        <dbReference type="EMBL" id="KAL1246245.1"/>
    </source>
</evidence>
<sequence>MVFVHFKFNHSACLLFYKQTSLLSLIMPRNRYCSTREAIFVSVLMKKKHKLTFTDCPSETLLTIFQPTICIATHSSLVTVEVHCCTCVKH</sequence>
<dbReference type="EMBL" id="JBEUSY010000018">
    <property type="protein sequence ID" value="KAL1246245.1"/>
    <property type="molecule type" value="Genomic_DNA"/>
</dbReference>
<organism evidence="1 2">
    <name type="scientific">Trichinella spiralis</name>
    <name type="common">Trichina worm</name>
    <dbReference type="NCBI Taxonomy" id="6334"/>
    <lineage>
        <taxon>Eukaryota</taxon>
        <taxon>Metazoa</taxon>
        <taxon>Ecdysozoa</taxon>
        <taxon>Nematoda</taxon>
        <taxon>Enoplea</taxon>
        <taxon>Dorylaimia</taxon>
        <taxon>Trichinellida</taxon>
        <taxon>Trichinellidae</taxon>
        <taxon>Trichinella</taxon>
    </lineage>
</organism>
<evidence type="ECO:0000313" key="2">
    <source>
        <dbReference type="Proteomes" id="UP001558632"/>
    </source>
</evidence>
<reference evidence="1 2" key="1">
    <citation type="submission" date="2024-07" db="EMBL/GenBank/DDBJ databases">
        <title>Enhanced genomic and transcriptomic resources for Trichinella pseudospiralis and T. spiralis underpin the discovery of pronounced molecular differences between stages and species.</title>
        <authorList>
            <person name="Pasi K.K."/>
            <person name="La Rosa G."/>
            <person name="Gomez-Morales M.A."/>
            <person name="Tosini F."/>
            <person name="Sumanam S."/>
            <person name="Young N.D."/>
            <person name="Chang B.C."/>
            <person name="Robin G.B."/>
        </authorList>
    </citation>
    <scope>NUCLEOTIDE SEQUENCE [LARGE SCALE GENOMIC DNA]</scope>
    <source>
        <strain evidence="1">ISS534</strain>
    </source>
</reference>
<keyword evidence="2" id="KW-1185">Reference proteome</keyword>
<accession>A0ABR3KZY9</accession>
<protein>
    <submittedName>
        <fullName evidence="1">Cell cycle checkpoint control protein RAD9A</fullName>
    </submittedName>
</protein>